<keyword evidence="4 6" id="KW-0802">TPR repeat</keyword>
<feature type="repeat" description="TPR" evidence="6">
    <location>
        <begin position="190"/>
        <end position="223"/>
    </location>
</feature>
<proteinExistence type="inferred from homology"/>
<evidence type="ECO:0000256" key="2">
    <source>
        <dbReference type="ARBA" id="ARBA00022490"/>
    </source>
</evidence>
<keyword evidence="2" id="KW-0963">Cytoplasm</keyword>
<evidence type="ECO:0000256" key="1">
    <source>
        <dbReference type="ARBA" id="ARBA00004496"/>
    </source>
</evidence>
<dbReference type="Pfam" id="PF01381">
    <property type="entry name" value="HTH_3"/>
    <property type="match status" value="1"/>
</dbReference>
<dbReference type="InterPro" id="IPR010982">
    <property type="entry name" value="Lambda_DNA-bd_dom_sf"/>
</dbReference>
<evidence type="ECO:0000256" key="3">
    <source>
        <dbReference type="ARBA" id="ARBA00022737"/>
    </source>
</evidence>
<name>A0ABW4ZZU5_9BACL</name>
<dbReference type="SUPFAM" id="SSF47413">
    <property type="entry name" value="lambda repressor-like DNA-binding domains"/>
    <property type="match status" value="1"/>
</dbReference>
<dbReference type="PANTHER" id="PTHR46630">
    <property type="entry name" value="TETRATRICOPEPTIDE REPEAT PROTEIN 29"/>
    <property type="match status" value="1"/>
</dbReference>
<accession>A0ABW4ZZU5</accession>
<gene>
    <name evidence="8" type="ORF">ACFSOY_13820</name>
</gene>
<reference evidence="9" key="1">
    <citation type="journal article" date="2019" name="Int. J. Syst. Evol. Microbiol.">
        <title>The Global Catalogue of Microorganisms (GCM) 10K type strain sequencing project: providing services to taxonomists for standard genome sequencing and annotation.</title>
        <authorList>
            <consortium name="The Broad Institute Genomics Platform"/>
            <consortium name="The Broad Institute Genome Sequencing Center for Infectious Disease"/>
            <person name="Wu L."/>
            <person name="Ma J."/>
        </authorList>
    </citation>
    <scope>NUCLEOTIDE SEQUENCE [LARGE SCALE GENOMIC DNA]</scope>
    <source>
        <strain evidence="9">CGMCC 1.13574</strain>
    </source>
</reference>
<comment type="caution">
    <text evidence="8">The sequence shown here is derived from an EMBL/GenBank/DDBJ whole genome shotgun (WGS) entry which is preliminary data.</text>
</comment>
<dbReference type="Pfam" id="PF13424">
    <property type="entry name" value="TPR_12"/>
    <property type="match status" value="1"/>
</dbReference>
<dbReference type="RefSeq" id="WP_386047537.1">
    <property type="nucleotide sequence ID" value="NZ_JBHUIO010000008.1"/>
</dbReference>
<dbReference type="Pfam" id="PF13181">
    <property type="entry name" value="TPR_8"/>
    <property type="match status" value="1"/>
</dbReference>
<evidence type="ECO:0000256" key="4">
    <source>
        <dbReference type="ARBA" id="ARBA00022803"/>
    </source>
</evidence>
<keyword evidence="9" id="KW-1185">Reference proteome</keyword>
<evidence type="ECO:0000313" key="8">
    <source>
        <dbReference type="EMBL" id="MFD2171054.1"/>
    </source>
</evidence>
<comment type="similarity">
    <text evidence="5">Belongs to the Rap family.</text>
</comment>
<dbReference type="PROSITE" id="PS50943">
    <property type="entry name" value="HTH_CROC1"/>
    <property type="match status" value="1"/>
</dbReference>
<evidence type="ECO:0000259" key="7">
    <source>
        <dbReference type="PROSITE" id="PS50943"/>
    </source>
</evidence>
<evidence type="ECO:0000313" key="9">
    <source>
        <dbReference type="Proteomes" id="UP001597343"/>
    </source>
</evidence>
<dbReference type="InterPro" id="IPR051476">
    <property type="entry name" value="Bac_ResReg_Asp_Phosphatase"/>
</dbReference>
<sequence>MSSLGQRIREQRLTKGLTQIDLASGLCTPSMISQIESDRAKPSHKILVAIASRLSVPIEQLLSDVNLDLEYKSQLRMAIGLVRAKEFRTAIPLLQELIDSAYPRMKSSEIHLELATCHVELGDAEAAITLLKGVYEWANRKQDHETLTIALHLLGTAYQKKEEPALALFHAKRAYEELEKVKEPDPILHSKVLTLLGSIHEEMGKVAEAATFYEEALGLGRGKIEERGLSYLKLAETYQKAQCLEKAEEYAGRAALIFEEVTNVQQEQDVQHRLVKLTSKRENWKKSVDDLLQIAAQYETTSNKEKAGAVYADIAMISSAHGELEEAWAYAERARISLPNLHPAMGTVHRVLANVYQERSDDEKAEKHLRNAIKIFVQHGRVAEFEEVNNQLCKQMISKEKYKEAFEQITTFQQFMKQKLVQKGIVL</sequence>
<dbReference type="Proteomes" id="UP001597343">
    <property type="component" value="Unassembled WGS sequence"/>
</dbReference>
<evidence type="ECO:0000256" key="6">
    <source>
        <dbReference type="PROSITE-ProRule" id="PRU00339"/>
    </source>
</evidence>
<keyword evidence="3" id="KW-0677">Repeat</keyword>
<dbReference type="InterPro" id="IPR001387">
    <property type="entry name" value="Cro/C1-type_HTH"/>
</dbReference>
<dbReference type="SUPFAM" id="SSF48452">
    <property type="entry name" value="TPR-like"/>
    <property type="match status" value="2"/>
</dbReference>
<feature type="domain" description="HTH cro/C1-type" evidence="7">
    <location>
        <begin position="8"/>
        <end position="61"/>
    </location>
</feature>
<organism evidence="8 9">
    <name type="scientific">Tumebacillus lipolyticus</name>
    <dbReference type="NCBI Taxonomy" id="1280370"/>
    <lineage>
        <taxon>Bacteria</taxon>
        <taxon>Bacillati</taxon>
        <taxon>Bacillota</taxon>
        <taxon>Bacilli</taxon>
        <taxon>Bacillales</taxon>
        <taxon>Alicyclobacillaceae</taxon>
        <taxon>Tumebacillus</taxon>
    </lineage>
</organism>
<dbReference type="PANTHER" id="PTHR46630:SF1">
    <property type="entry name" value="TETRATRICOPEPTIDE REPEAT PROTEIN 29"/>
    <property type="match status" value="1"/>
</dbReference>
<protein>
    <submittedName>
        <fullName evidence="8">Tetratricopeptide repeat protein</fullName>
    </submittedName>
</protein>
<dbReference type="CDD" id="cd00093">
    <property type="entry name" value="HTH_XRE"/>
    <property type="match status" value="1"/>
</dbReference>
<dbReference type="Gene3D" id="1.25.40.10">
    <property type="entry name" value="Tetratricopeptide repeat domain"/>
    <property type="match status" value="2"/>
</dbReference>
<comment type="subcellular location">
    <subcellularLocation>
        <location evidence="1">Cytoplasm</location>
    </subcellularLocation>
</comment>
<dbReference type="InterPro" id="IPR019734">
    <property type="entry name" value="TPR_rpt"/>
</dbReference>
<dbReference type="SMART" id="SM00530">
    <property type="entry name" value="HTH_XRE"/>
    <property type="match status" value="1"/>
</dbReference>
<dbReference type="PROSITE" id="PS50005">
    <property type="entry name" value="TPR"/>
    <property type="match status" value="1"/>
</dbReference>
<evidence type="ECO:0000256" key="5">
    <source>
        <dbReference type="ARBA" id="ARBA00038253"/>
    </source>
</evidence>
<dbReference type="InterPro" id="IPR011990">
    <property type="entry name" value="TPR-like_helical_dom_sf"/>
</dbReference>
<dbReference type="SMART" id="SM00028">
    <property type="entry name" value="TPR"/>
    <property type="match status" value="5"/>
</dbReference>
<dbReference type="EMBL" id="JBHUIO010000008">
    <property type="protein sequence ID" value="MFD2171054.1"/>
    <property type="molecule type" value="Genomic_DNA"/>
</dbReference>
<dbReference type="Gene3D" id="1.10.260.40">
    <property type="entry name" value="lambda repressor-like DNA-binding domains"/>
    <property type="match status" value="1"/>
</dbReference>